<dbReference type="GO" id="GO:0051301">
    <property type="term" value="P:cell division"/>
    <property type="evidence" value="ECO:0007669"/>
    <property type="project" value="UniProtKB-KW"/>
</dbReference>
<dbReference type="KEGG" id="nzs:SLY_0871"/>
<dbReference type="AlphaFoldDB" id="R4RQJ8"/>
<keyword evidence="1" id="KW-1133">Transmembrane helix</keyword>
<dbReference type="InterPro" id="IPR003593">
    <property type="entry name" value="AAA+_ATPase"/>
</dbReference>
<dbReference type="GO" id="GO:0005524">
    <property type="term" value="F:ATP binding"/>
    <property type="evidence" value="ECO:0007669"/>
    <property type="project" value="InterPro"/>
</dbReference>
<dbReference type="InterPro" id="IPR003959">
    <property type="entry name" value="ATPase_AAA_core"/>
</dbReference>
<keyword evidence="1" id="KW-0812">Transmembrane</keyword>
<evidence type="ECO:0000256" key="1">
    <source>
        <dbReference type="SAM" id="Phobius"/>
    </source>
</evidence>
<dbReference type="GO" id="GO:0005886">
    <property type="term" value="C:plasma membrane"/>
    <property type="evidence" value="ECO:0007669"/>
    <property type="project" value="TreeGrafter"/>
</dbReference>
<keyword evidence="1" id="KW-0472">Membrane</keyword>
<feature type="domain" description="AAA+ ATPase" evidence="2">
    <location>
        <begin position="164"/>
        <end position="312"/>
    </location>
</feature>
<keyword evidence="4" id="KW-1185">Reference proteome</keyword>
<gene>
    <name evidence="3" type="primary">ftsH</name>
    <name evidence="3" type="ORF">SLY_0871</name>
</gene>
<feature type="transmembrane region" description="Helical" evidence="1">
    <location>
        <begin position="13"/>
        <end position="39"/>
    </location>
</feature>
<evidence type="ECO:0000313" key="4">
    <source>
        <dbReference type="Proteomes" id="UP000013941"/>
    </source>
</evidence>
<dbReference type="Gene3D" id="3.40.50.300">
    <property type="entry name" value="P-loop containing nucleotide triphosphate hydrolases"/>
    <property type="match status" value="1"/>
</dbReference>
<dbReference type="SUPFAM" id="SSF140990">
    <property type="entry name" value="FtsH protease domain-like"/>
    <property type="match status" value="1"/>
</dbReference>
<protein>
    <submittedName>
        <fullName evidence="3">Cell division protein ftsH-like protein</fullName>
    </submittedName>
</protein>
<dbReference type="InterPro" id="IPR000642">
    <property type="entry name" value="Peptidase_M41"/>
</dbReference>
<dbReference type="PATRIC" id="fig|980422.3.peg.805"/>
<dbReference type="GO" id="GO:0016887">
    <property type="term" value="F:ATP hydrolysis activity"/>
    <property type="evidence" value="ECO:0007669"/>
    <property type="project" value="InterPro"/>
</dbReference>
<organism evidence="3 4">
    <name type="scientific">Strawberry lethal yellows phytoplasma (CPA) str. NZSb11</name>
    <dbReference type="NCBI Taxonomy" id="980422"/>
    <lineage>
        <taxon>Bacteria</taxon>
        <taxon>Bacillati</taxon>
        <taxon>Mycoplasmatota</taxon>
        <taxon>Mollicutes</taxon>
        <taxon>Acholeplasmatales</taxon>
        <taxon>Acholeplasmataceae</taxon>
        <taxon>Candidatus Phytoplasma</taxon>
        <taxon>16SrXII (Stolbur group)</taxon>
    </lineage>
</organism>
<dbReference type="SUPFAM" id="SSF52540">
    <property type="entry name" value="P-loop containing nucleoside triphosphate hydrolases"/>
    <property type="match status" value="1"/>
</dbReference>
<proteinExistence type="predicted"/>
<dbReference type="Pfam" id="PF01434">
    <property type="entry name" value="Peptidase_M41"/>
    <property type="match status" value="1"/>
</dbReference>
<sequence>MLKYKMLDVYKKYFFYLFNCIYKLKIKALIIFTFVLLNYKKKDVNFMKWEPERFEDEMQPPKQPIPVFPLFPKKRPDYLLITTRVLSIIVNFLLISFIAMLIDIVQDYKKASEKKDNKWAAEKQYKPIGKKQTIDDFIGYEEVKDELQKYIEEVKTPPNKSQNLSRGILLYGPPGTGKTFLAKCLAGSVKDYAPFFITTGSDFVEKYVGVGALRVRSLFEAAKNTAIVENKNYFFVFIDEIDAIGGKRSDDNRNIEHHSTLNALLAEIDGFSSSDKESQPIIIAATNRKDALDEALIRDGRLGKHIYLGLPDLKTTKEFMQKAFSSFITSPGDLEALSKVIHGSHFSPAQIMALTKEAKKRLSLQQSDGEKINIIYEAMDSILMGPENKSERSEQDSQRVIDHELGHALVAKALGFQVHRLSIKSRGQAGGYTISFPEKDTKLPTKLDLIKHIIVALGGRAAESISFQEDISVGCGSDLQKASNVAKNMVIQWGMKLQDDRFSSLNENEHQNEEIQKIIEESYKIAKEILRYFSEPNQAEKKADLINKLRKQKTLNKTDFESIQYPKTLKIDKNQGTLQLEQS</sequence>
<dbReference type="PANTHER" id="PTHR23076:SF97">
    <property type="entry name" value="ATP-DEPENDENT ZINC METALLOPROTEASE YME1L1"/>
    <property type="match status" value="1"/>
</dbReference>
<dbReference type="HOGENOM" id="CLU_000688_16_2_14"/>
<dbReference type="Gene3D" id="1.20.58.760">
    <property type="entry name" value="Peptidase M41"/>
    <property type="match status" value="1"/>
</dbReference>
<evidence type="ECO:0000259" key="2">
    <source>
        <dbReference type="SMART" id="SM00382"/>
    </source>
</evidence>
<dbReference type="SMART" id="SM00382">
    <property type="entry name" value="AAA"/>
    <property type="match status" value="1"/>
</dbReference>
<dbReference type="GO" id="GO:0030163">
    <property type="term" value="P:protein catabolic process"/>
    <property type="evidence" value="ECO:0007669"/>
    <property type="project" value="TreeGrafter"/>
</dbReference>
<dbReference type="GO" id="GO:0004222">
    <property type="term" value="F:metalloendopeptidase activity"/>
    <property type="evidence" value="ECO:0007669"/>
    <property type="project" value="InterPro"/>
</dbReference>
<accession>R4RQJ8</accession>
<dbReference type="InterPro" id="IPR037219">
    <property type="entry name" value="Peptidase_M41-like"/>
</dbReference>
<name>R4RQJ8_PHYAS</name>
<dbReference type="GO" id="GO:0004176">
    <property type="term" value="F:ATP-dependent peptidase activity"/>
    <property type="evidence" value="ECO:0007669"/>
    <property type="project" value="InterPro"/>
</dbReference>
<dbReference type="EMBL" id="CP002548">
    <property type="protein sequence ID" value="AGL90786.1"/>
    <property type="molecule type" value="Genomic_DNA"/>
</dbReference>
<evidence type="ECO:0000313" key="3">
    <source>
        <dbReference type="EMBL" id="AGL90786.1"/>
    </source>
</evidence>
<reference evidence="3 4" key="1">
    <citation type="journal article" date="2013" name="BMC Genomics">
        <title>Comparison of the complete genome sequence of two closely related isolates of 'Candidatus Phytoplasma australiense' reveals genome plasticity.</title>
        <authorList>
            <person name="Andersen M.T."/>
            <person name="Liefting L.W."/>
            <person name="Havukkala I."/>
            <person name="Beever R.E."/>
        </authorList>
    </citation>
    <scope>NUCLEOTIDE SEQUENCE [LARGE SCALE GENOMIC DNA]</scope>
    <source>
        <strain evidence="3 4">NZSb11</strain>
    </source>
</reference>
<keyword evidence="3" id="KW-0132">Cell division</keyword>
<dbReference type="Proteomes" id="UP000013941">
    <property type="component" value="Chromosome"/>
</dbReference>
<dbReference type="PANTHER" id="PTHR23076">
    <property type="entry name" value="METALLOPROTEASE M41 FTSH"/>
    <property type="match status" value="1"/>
</dbReference>
<dbReference type="OrthoDB" id="9809379at2"/>
<dbReference type="GO" id="GO:0006508">
    <property type="term" value="P:proteolysis"/>
    <property type="evidence" value="ECO:0007669"/>
    <property type="project" value="InterPro"/>
</dbReference>
<feature type="transmembrane region" description="Helical" evidence="1">
    <location>
        <begin position="78"/>
        <end position="102"/>
    </location>
</feature>
<keyword evidence="3" id="KW-0131">Cell cycle</keyword>
<dbReference type="InterPro" id="IPR027417">
    <property type="entry name" value="P-loop_NTPase"/>
</dbReference>
<dbReference type="Pfam" id="PF00004">
    <property type="entry name" value="AAA"/>
    <property type="match status" value="1"/>
</dbReference>